<protein>
    <submittedName>
        <fullName evidence="5">Uncharacterized protein LOC100215668</fullName>
    </submittedName>
</protein>
<dbReference type="RefSeq" id="XP_065666400.1">
    <property type="nucleotide sequence ID" value="XM_065810328.1"/>
</dbReference>
<dbReference type="PROSITE" id="PS50228">
    <property type="entry name" value="SUEL_LECTIN"/>
    <property type="match status" value="3"/>
</dbReference>
<feature type="signal peptide" evidence="2">
    <location>
        <begin position="1"/>
        <end position="16"/>
    </location>
</feature>
<evidence type="ECO:0000313" key="4">
    <source>
        <dbReference type="Proteomes" id="UP001652625"/>
    </source>
</evidence>
<dbReference type="PANTHER" id="PTHR46780">
    <property type="entry name" value="PROTEIN EVA-1"/>
    <property type="match status" value="1"/>
</dbReference>
<accession>A0ABM4CWT0</accession>
<feature type="chain" id="PRO_5046101690" evidence="2">
    <location>
        <begin position="17"/>
        <end position="594"/>
    </location>
</feature>
<dbReference type="Proteomes" id="UP001652625">
    <property type="component" value="Chromosome 11"/>
</dbReference>
<evidence type="ECO:0000256" key="1">
    <source>
        <dbReference type="SAM" id="MobiDB-lite"/>
    </source>
</evidence>
<dbReference type="InterPro" id="IPR043159">
    <property type="entry name" value="Lectin_gal-bd_sf"/>
</dbReference>
<dbReference type="InterPro" id="IPR000922">
    <property type="entry name" value="Lectin_gal-bd_dom"/>
</dbReference>
<feature type="domain" description="SUEL-type lectin" evidence="3">
    <location>
        <begin position="373"/>
        <end position="464"/>
    </location>
</feature>
<feature type="compositionally biased region" description="Polar residues" evidence="1">
    <location>
        <begin position="206"/>
        <end position="218"/>
    </location>
</feature>
<dbReference type="CDD" id="cd22823">
    <property type="entry name" value="Gal_Rha_Lectin"/>
    <property type="match status" value="2"/>
</dbReference>
<evidence type="ECO:0000313" key="5">
    <source>
        <dbReference type="RefSeq" id="XP_065666400.1"/>
    </source>
</evidence>
<keyword evidence="2" id="KW-0732">Signal</keyword>
<reference evidence="5" key="1">
    <citation type="submission" date="2025-08" db="UniProtKB">
        <authorList>
            <consortium name="RefSeq"/>
        </authorList>
    </citation>
    <scope>IDENTIFICATION</scope>
</reference>
<name>A0ABM4CWT0_HYDVU</name>
<feature type="region of interest" description="Disordered" evidence="1">
    <location>
        <begin position="196"/>
        <end position="219"/>
    </location>
</feature>
<feature type="domain" description="SUEL-type lectin" evidence="3">
    <location>
        <begin position="504"/>
        <end position="594"/>
    </location>
</feature>
<sequence length="594" mass="67067">MYSGVLLIFFTKLAFSHVLNYDSVTVCDGMAKQIQCPGKENIHVLQGFYGKWRNRNCKGDAPDPQNYPTCRIPRGRATAIVKQLCQGQNTCKLISDKSIYGNPCPRTIPYLYVTFFCMAPGQKLFHQKTLFNEEVVTVPSHGFVVSETRHHLDEDIATEEQRSQGSFRELIPAENSFVEKLMPKVEPQKFASIARKTMQKPEPSINRESMQKPETISDTDAWDRSKITVSENNENLLPNEVGEVHSVFHVAPNSIKNYQESDEEKDNQNFLTKSQIKNVEIKNKKQELLINEAAPHYQSGKSSTDVAIESHHQSENALEDVAHFQRSVFSLPKLRSSESNKQKSFISQNDPSWLKNHSNFKTDSVKSFRDAMICNGQSKLIACLPEEAIKVHHAFYGKRSGESCLGPLEYKDEAPTCSALDARANVQSSCDGKQTCLLFADDNIYGKSLCPNVNKYLHLRYTCNEGVKGFLSKSLKLVPQVETEENAVVRSIKSHDNRNQTMSLCNGERRAIKCETNDGIKINSVFYGKKVGKDCKGDLNYRDDIPECSSIGALDIIKLTCEKKKKCEIESNSAMFEDDLCPGVNKYLEVKYRC</sequence>
<proteinExistence type="predicted"/>
<feature type="domain" description="SUEL-type lectin" evidence="3">
    <location>
        <begin position="26"/>
        <end position="118"/>
    </location>
</feature>
<dbReference type="Gene3D" id="2.60.120.740">
    <property type="match status" value="3"/>
</dbReference>
<dbReference type="Pfam" id="PF02140">
    <property type="entry name" value="SUEL_Lectin"/>
    <property type="match status" value="3"/>
</dbReference>
<dbReference type="GeneID" id="100215668"/>
<keyword evidence="4" id="KW-1185">Reference proteome</keyword>
<organism evidence="4 5">
    <name type="scientific">Hydra vulgaris</name>
    <name type="common">Hydra</name>
    <name type="synonym">Hydra attenuata</name>
    <dbReference type="NCBI Taxonomy" id="6087"/>
    <lineage>
        <taxon>Eukaryota</taxon>
        <taxon>Metazoa</taxon>
        <taxon>Cnidaria</taxon>
        <taxon>Hydrozoa</taxon>
        <taxon>Hydroidolina</taxon>
        <taxon>Anthoathecata</taxon>
        <taxon>Aplanulata</taxon>
        <taxon>Hydridae</taxon>
        <taxon>Hydra</taxon>
    </lineage>
</organism>
<evidence type="ECO:0000256" key="2">
    <source>
        <dbReference type="SAM" id="SignalP"/>
    </source>
</evidence>
<evidence type="ECO:0000259" key="3">
    <source>
        <dbReference type="PROSITE" id="PS50228"/>
    </source>
</evidence>
<gene>
    <name evidence="5" type="primary">LOC100215668</name>
</gene>